<evidence type="ECO:0000259" key="8">
    <source>
        <dbReference type="PROSITE" id="PS50928"/>
    </source>
</evidence>
<evidence type="ECO:0000256" key="1">
    <source>
        <dbReference type="ARBA" id="ARBA00004651"/>
    </source>
</evidence>
<dbReference type="InterPro" id="IPR035906">
    <property type="entry name" value="MetI-like_sf"/>
</dbReference>
<keyword evidence="10" id="KW-1185">Reference proteome</keyword>
<dbReference type="OrthoDB" id="8138334at2"/>
<evidence type="ECO:0000256" key="6">
    <source>
        <dbReference type="ARBA" id="ARBA00023136"/>
    </source>
</evidence>
<feature type="transmembrane region" description="Helical" evidence="7">
    <location>
        <begin position="67"/>
        <end position="87"/>
    </location>
</feature>
<evidence type="ECO:0000256" key="4">
    <source>
        <dbReference type="ARBA" id="ARBA00022692"/>
    </source>
</evidence>
<gene>
    <name evidence="9" type="primary">ssuC_10</name>
    <name evidence="9" type="ORF">SAMEA3906486_04690</name>
</gene>
<evidence type="ECO:0000256" key="7">
    <source>
        <dbReference type="RuleBase" id="RU363032"/>
    </source>
</evidence>
<feature type="transmembrane region" description="Helical" evidence="7">
    <location>
        <begin position="220"/>
        <end position="238"/>
    </location>
</feature>
<dbReference type="GO" id="GO:0042918">
    <property type="term" value="P:alkanesulfonate transmembrane transport"/>
    <property type="evidence" value="ECO:0007669"/>
    <property type="project" value="UniProtKB-ARBA"/>
</dbReference>
<dbReference type="PANTHER" id="PTHR30151:SF0">
    <property type="entry name" value="ABC TRANSPORTER PERMEASE PROTEIN MJ0413-RELATED"/>
    <property type="match status" value="1"/>
</dbReference>
<dbReference type="GO" id="GO:0005886">
    <property type="term" value="C:plasma membrane"/>
    <property type="evidence" value="ECO:0007669"/>
    <property type="project" value="UniProtKB-SubCell"/>
</dbReference>
<feature type="transmembrane region" description="Helical" evidence="7">
    <location>
        <begin position="124"/>
        <end position="143"/>
    </location>
</feature>
<feature type="transmembrane region" description="Helical" evidence="7">
    <location>
        <begin position="99"/>
        <end position="118"/>
    </location>
</feature>
<dbReference type="PROSITE" id="PS50928">
    <property type="entry name" value="ABC_TM1"/>
    <property type="match status" value="1"/>
</dbReference>
<reference evidence="9 10" key="1">
    <citation type="submission" date="2016-04" db="EMBL/GenBank/DDBJ databases">
        <authorList>
            <consortium name="Pathogen Informatics"/>
        </authorList>
    </citation>
    <scope>NUCLEOTIDE SEQUENCE [LARGE SCALE GENOMIC DNA]</scope>
    <source>
        <strain evidence="9 10">H050680373</strain>
    </source>
</reference>
<keyword evidence="4 7" id="KW-0812">Transmembrane</keyword>
<accession>A0A157SSW3</accession>
<organism evidence="9 10">
    <name type="scientific">Bordetella ansorpii</name>
    <dbReference type="NCBI Taxonomy" id="288768"/>
    <lineage>
        <taxon>Bacteria</taxon>
        <taxon>Pseudomonadati</taxon>
        <taxon>Pseudomonadota</taxon>
        <taxon>Betaproteobacteria</taxon>
        <taxon>Burkholderiales</taxon>
        <taxon>Alcaligenaceae</taxon>
        <taxon>Bordetella</taxon>
    </lineage>
</organism>
<dbReference type="STRING" id="288768.SAMEA3906486_04690"/>
<keyword evidence="5 7" id="KW-1133">Transmembrane helix</keyword>
<keyword evidence="2 7" id="KW-0813">Transport</keyword>
<proteinExistence type="inferred from homology"/>
<dbReference type="Pfam" id="PF00528">
    <property type="entry name" value="BPD_transp_1"/>
    <property type="match status" value="1"/>
</dbReference>
<dbReference type="RefSeq" id="WP_066132431.1">
    <property type="nucleotide sequence ID" value="NZ_FKIF01000009.1"/>
</dbReference>
<dbReference type="Proteomes" id="UP000076848">
    <property type="component" value="Unassembled WGS sequence"/>
</dbReference>
<dbReference type="EMBL" id="FKIF01000009">
    <property type="protein sequence ID" value="SAI73532.1"/>
    <property type="molecule type" value="Genomic_DNA"/>
</dbReference>
<dbReference type="FunFam" id="1.10.3720.10:FF:000003">
    <property type="entry name" value="Aliphatic sulfonate ABC transporter permease"/>
    <property type="match status" value="1"/>
</dbReference>
<evidence type="ECO:0000256" key="5">
    <source>
        <dbReference type="ARBA" id="ARBA00022989"/>
    </source>
</evidence>
<protein>
    <submittedName>
        <fullName evidence="9">ABC transporter permease</fullName>
    </submittedName>
</protein>
<feature type="transmembrane region" description="Helical" evidence="7">
    <location>
        <begin position="187"/>
        <end position="208"/>
    </location>
</feature>
<comment type="similarity">
    <text evidence="7">Belongs to the binding-protein-dependent transport system permease family.</text>
</comment>
<dbReference type="SUPFAM" id="SSF161098">
    <property type="entry name" value="MetI-like"/>
    <property type="match status" value="1"/>
</dbReference>
<dbReference type="AlphaFoldDB" id="A0A157SSW3"/>
<sequence>MKINVVMQRNATGLMLFLVIWQVLCELEVINPVMLPSPLHVIEALWIMLLDGTLMTNLGASLMRVGVGYMVALVIGLALGFLCGWVRKASDFIRPVVEALRPIPPLAWVPIAILWFGLGDASAYFLVFLGCVFPIFFGAFTAVRGMDKNQLNAAHCLGASQWMILRDVLVPASLPILMPSLRLALGIGWMCVVTAELIAAQTGLGYLIQQSRMVFQIQNVVAGMAAIGFIGFLMSAVLERVERRLIAWAPSERP</sequence>
<keyword evidence="3" id="KW-1003">Cell membrane</keyword>
<evidence type="ECO:0000313" key="9">
    <source>
        <dbReference type="EMBL" id="SAI73532.1"/>
    </source>
</evidence>
<evidence type="ECO:0000313" key="10">
    <source>
        <dbReference type="Proteomes" id="UP000076848"/>
    </source>
</evidence>
<dbReference type="InterPro" id="IPR000515">
    <property type="entry name" value="MetI-like"/>
</dbReference>
<keyword evidence="6 7" id="KW-0472">Membrane</keyword>
<dbReference type="Gene3D" id="1.10.3720.10">
    <property type="entry name" value="MetI-like"/>
    <property type="match status" value="1"/>
</dbReference>
<dbReference type="CDD" id="cd06261">
    <property type="entry name" value="TM_PBP2"/>
    <property type="match status" value="1"/>
</dbReference>
<feature type="domain" description="ABC transmembrane type-1" evidence="8">
    <location>
        <begin position="58"/>
        <end position="242"/>
    </location>
</feature>
<name>A0A157SSW3_9BORD</name>
<comment type="subcellular location">
    <subcellularLocation>
        <location evidence="1 7">Cell membrane</location>
        <topology evidence="1 7">Multi-pass membrane protein</topology>
    </subcellularLocation>
</comment>
<evidence type="ECO:0000256" key="3">
    <source>
        <dbReference type="ARBA" id="ARBA00022475"/>
    </source>
</evidence>
<dbReference type="PANTHER" id="PTHR30151">
    <property type="entry name" value="ALKANE SULFONATE ABC TRANSPORTER-RELATED, MEMBRANE SUBUNIT"/>
    <property type="match status" value="1"/>
</dbReference>
<evidence type="ECO:0000256" key="2">
    <source>
        <dbReference type="ARBA" id="ARBA00022448"/>
    </source>
</evidence>